<dbReference type="InterPro" id="IPR016449">
    <property type="entry name" value="K_chnl_inward-rec_Kir"/>
</dbReference>
<evidence type="ECO:0000256" key="9">
    <source>
        <dbReference type="ARBA" id="ARBA00023136"/>
    </source>
</evidence>
<dbReference type="GeneTree" id="ENSGT01140000282491"/>
<dbReference type="Proteomes" id="UP000314986">
    <property type="component" value="Unassembled WGS sequence"/>
</dbReference>
<dbReference type="InterPro" id="IPR041647">
    <property type="entry name" value="IRK_C"/>
</dbReference>
<comment type="catalytic activity">
    <reaction evidence="11">
        <text>K(+)(in) = K(+)(out)</text>
        <dbReference type="Rhea" id="RHEA:29463"/>
        <dbReference type="ChEBI" id="CHEBI:29103"/>
    </reaction>
</comment>
<name>A0A4W3JGY2_CALMI</name>
<reference evidence="18" key="2">
    <citation type="journal article" date="2007" name="PLoS Biol.">
        <title>Survey sequencing and comparative analysis of the elephant shark (Callorhinchus milii) genome.</title>
        <authorList>
            <person name="Venkatesh B."/>
            <person name="Kirkness E.F."/>
            <person name="Loh Y.H."/>
            <person name="Halpern A.L."/>
            <person name="Lee A.P."/>
            <person name="Johnson J."/>
            <person name="Dandona N."/>
            <person name="Viswanathan L.D."/>
            <person name="Tay A."/>
            <person name="Venter J.C."/>
            <person name="Strausberg R.L."/>
            <person name="Brenner S."/>
        </authorList>
    </citation>
    <scope>NUCLEOTIDE SEQUENCE [LARGE SCALE GENOMIC DNA]</scope>
</reference>
<feature type="site" description="Role in the control of polyamine-mediated channel gating and in the blocking by intracellular magnesium" evidence="12">
    <location>
        <position position="150"/>
    </location>
</feature>
<dbReference type="InterPro" id="IPR013518">
    <property type="entry name" value="K_chnl_inward-rec_Kir_cyto"/>
</dbReference>
<dbReference type="SUPFAM" id="SSF81296">
    <property type="entry name" value="E set domains"/>
    <property type="match status" value="1"/>
</dbReference>
<reference evidence="18" key="1">
    <citation type="journal article" date="2006" name="Science">
        <title>Ancient noncoding elements conserved in the human genome.</title>
        <authorList>
            <person name="Venkatesh B."/>
            <person name="Kirkness E.F."/>
            <person name="Loh Y.H."/>
            <person name="Halpern A.L."/>
            <person name="Lee A.P."/>
            <person name="Johnson J."/>
            <person name="Dandona N."/>
            <person name="Viswanathan L.D."/>
            <person name="Tay A."/>
            <person name="Venter J.C."/>
            <person name="Strausberg R.L."/>
            <person name="Brenner S."/>
        </authorList>
    </citation>
    <scope>NUCLEOTIDE SEQUENCE [LARGE SCALE GENOMIC DNA]</scope>
</reference>
<dbReference type="PANTHER" id="PTHR11767">
    <property type="entry name" value="INWARD RECTIFIER POTASSIUM CHANNEL"/>
    <property type="match status" value="1"/>
</dbReference>
<feature type="domain" description="Potassium channel inwardly rectifying transmembrane" evidence="15">
    <location>
        <begin position="21"/>
        <end position="164"/>
    </location>
</feature>
<dbReference type="Gene3D" id="2.60.40.1400">
    <property type="entry name" value="G protein-activated inward rectifier potassium channel 1"/>
    <property type="match status" value="1"/>
</dbReference>
<keyword evidence="10 13" id="KW-0407">Ion channel</keyword>
<comment type="subcellular location">
    <subcellularLocation>
        <location evidence="1 13">Membrane</location>
        <topology evidence="1 13">Multi-pass membrane protein</topology>
    </subcellularLocation>
</comment>
<dbReference type="InterPro" id="IPR040445">
    <property type="entry name" value="Kir_TM"/>
</dbReference>
<evidence type="ECO:0000256" key="6">
    <source>
        <dbReference type="ARBA" id="ARBA00022958"/>
    </source>
</evidence>
<sequence>ARTTLTDNTPLIIPQYKRFFTKDGHSNLKMEVLSCKSLLYIQDIWSTLVEMRWRWMLLTFSGAFVAHWLFFACFWYLLAYVNGDFDVPDHSIPPENHTICVKYIDTFTAAFSFSLETQLTIGYGTMYPDGDCPAAIALLAIQMLLGLMLEALITGAFVAKIARPKLRATAIKFTYFATVGHHEGKPCLMFRVANIRQSPLIDVKITAILYQEYKSQHLHQTSVDFRTDHLSSNECPYFVFPLMFYHTIDQRSPLYPLIQGKVRSHFEIVIFLSAKQEGTGETCQKRTSYIPEEIKFSQQFASVMSHNSKGYYKIVMDNFDKTFIPCPNTIILHLERTNEIKMFINTILCET</sequence>
<keyword evidence="18" id="KW-1185">Reference proteome</keyword>
<dbReference type="Gene3D" id="1.10.287.70">
    <property type="match status" value="1"/>
</dbReference>
<dbReference type="GO" id="GO:0005242">
    <property type="term" value="F:inward rectifier potassium channel activity"/>
    <property type="evidence" value="ECO:0007669"/>
    <property type="project" value="InterPro"/>
</dbReference>
<dbReference type="STRING" id="7868.ENSCMIP00000038681"/>
<dbReference type="OMA" id="QGQTCLM"/>
<reference evidence="17" key="5">
    <citation type="submission" date="2025-09" db="UniProtKB">
        <authorList>
            <consortium name="Ensembl"/>
        </authorList>
    </citation>
    <scope>IDENTIFICATION</scope>
</reference>
<evidence type="ECO:0000313" key="18">
    <source>
        <dbReference type="Proteomes" id="UP000314986"/>
    </source>
</evidence>
<comment type="similarity">
    <text evidence="13">Belongs to the inward rectifier-type potassium channel (TC 1.A.2.1) family.</text>
</comment>
<dbReference type="SUPFAM" id="SSF81324">
    <property type="entry name" value="Voltage-gated potassium channels"/>
    <property type="match status" value="1"/>
</dbReference>
<evidence type="ECO:0000313" key="17">
    <source>
        <dbReference type="Ensembl" id="ENSCMIP00000038681.1"/>
    </source>
</evidence>
<evidence type="ECO:0000256" key="1">
    <source>
        <dbReference type="ARBA" id="ARBA00004141"/>
    </source>
</evidence>
<proteinExistence type="inferred from homology"/>
<evidence type="ECO:0000256" key="10">
    <source>
        <dbReference type="ARBA" id="ARBA00023303"/>
    </source>
</evidence>
<keyword evidence="2 13" id="KW-0813">Transport</keyword>
<dbReference type="PRINTS" id="PR01320">
    <property type="entry name" value="KIRCHANNEL"/>
</dbReference>
<evidence type="ECO:0000256" key="2">
    <source>
        <dbReference type="ARBA" id="ARBA00022448"/>
    </source>
</evidence>
<keyword evidence="5 13" id="KW-0851">Voltage-gated channel</keyword>
<dbReference type="InterPro" id="IPR014756">
    <property type="entry name" value="Ig_E-set"/>
</dbReference>
<keyword evidence="9 14" id="KW-0472">Membrane</keyword>
<evidence type="ECO:0000256" key="8">
    <source>
        <dbReference type="ARBA" id="ARBA00023065"/>
    </source>
</evidence>
<dbReference type="GO" id="GO:0034765">
    <property type="term" value="P:regulation of monoatomic ion transmembrane transport"/>
    <property type="evidence" value="ECO:0007669"/>
    <property type="project" value="TreeGrafter"/>
</dbReference>
<evidence type="ECO:0000256" key="5">
    <source>
        <dbReference type="ARBA" id="ARBA00022882"/>
    </source>
</evidence>
<evidence type="ECO:0000256" key="7">
    <source>
        <dbReference type="ARBA" id="ARBA00022989"/>
    </source>
</evidence>
<keyword evidence="7 14" id="KW-1133">Transmembrane helix</keyword>
<evidence type="ECO:0000256" key="11">
    <source>
        <dbReference type="ARBA" id="ARBA00034430"/>
    </source>
</evidence>
<keyword evidence="8 13" id="KW-0406">Ion transport</keyword>
<dbReference type="InParanoid" id="A0A4W3JGY2"/>
<protein>
    <submittedName>
        <fullName evidence="17">Potassium inwardly rectifying channel subfamily J member 13</fullName>
    </submittedName>
</protein>
<dbReference type="GO" id="GO:1990573">
    <property type="term" value="P:potassium ion import across plasma membrane"/>
    <property type="evidence" value="ECO:0007669"/>
    <property type="project" value="TreeGrafter"/>
</dbReference>
<dbReference type="PANTHER" id="PTHR11767:SF3">
    <property type="entry name" value="INWARD RECTIFIER POTASSIUM CHANNEL 13"/>
    <property type="match status" value="1"/>
</dbReference>
<dbReference type="Pfam" id="PF17655">
    <property type="entry name" value="IRK_C"/>
    <property type="match status" value="1"/>
</dbReference>
<dbReference type="FunFam" id="2.60.40.1400:FF:000004">
    <property type="entry name" value="inward rectifier potassium channel 13 isoform X1"/>
    <property type="match status" value="1"/>
</dbReference>
<dbReference type="GO" id="GO:0005886">
    <property type="term" value="C:plasma membrane"/>
    <property type="evidence" value="ECO:0007669"/>
    <property type="project" value="TreeGrafter"/>
</dbReference>
<keyword evidence="3 13" id="KW-0633">Potassium transport</keyword>
<dbReference type="Ensembl" id="ENSCMIT00000039232.1">
    <property type="protein sequence ID" value="ENSCMIP00000038681.1"/>
    <property type="gene ID" value="ENSCMIG00000016223.1"/>
</dbReference>
<reference evidence="17" key="4">
    <citation type="submission" date="2025-08" db="UniProtKB">
        <authorList>
            <consortium name="Ensembl"/>
        </authorList>
    </citation>
    <scope>IDENTIFICATION</scope>
</reference>
<evidence type="ECO:0000259" key="16">
    <source>
        <dbReference type="Pfam" id="PF17655"/>
    </source>
</evidence>
<accession>A0A4W3JGY2</accession>
<evidence type="ECO:0000256" key="3">
    <source>
        <dbReference type="ARBA" id="ARBA00022538"/>
    </source>
</evidence>
<evidence type="ECO:0000256" key="14">
    <source>
        <dbReference type="SAM" id="Phobius"/>
    </source>
</evidence>
<evidence type="ECO:0000256" key="13">
    <source>
        <dbReference type="RuleBase" id="RU003822"/>
    </source>
</evidence>
<evidence type="ECO:0000259" key="15">
    <source>
        <dbReference type="Pfam" id="PF01007"/>
    </source>
</evidence>
<feature type="domain" description="Inward rectifier potassium channel C-terminal" evidence="16">
    <location>
        <begin position="171"/>
        <end position="328"/>
    </location>
</feature>
<feature type="transmembrane region" description="Helical" evidence="14">
    <location>
        <begin position="55"/>
        <end position="78"/>
    </location>
</feature>
<dbReference type="GO" id="GO:0034702">
    <property type="term" value="C:monoatomic ion channel complex"/>
    <property type="evidence" value="ECO:0007669"/>
    <property type="project" value="UniProtKB-KW"/>
</dbReference>
<dbReference type="Pfam" id="PF01007">
    <property type="entry name" value="IRK"/>
    <property type="match status" value="1"/>
</dbReference>
<feature type="transmembrane region" description="Helical" evidence="14">
    <location>
        <begin position="134"/>
        <end position="159"/>
    </location>
</feature>
<organism evidence="17 18">
    <name type="scientific">Callorhinchus milii</name>
    <name type="common">Ghost shark</name>
    <dbReference type="NCBI Taxonomy" id="7868"/>
    <lineage>
        <taxon>Eukaryota</taxon>
        <taxon>Metazoa</taxon>
        <taxon>Chordata</taxon>
        <taxon>Craniata</taxon>
        <taxon>Vertebrata</taxon>
        <taxon>Chondrichthyes</taxon>
        <taxon>Holocephali</taxon>
        <taxon>Chimaeriformes</taxon>
        <taxon>Callorhinchidae</taxon>
        <taxon>Callorhinchus</taxon>
    </lineage>
</organism>
<dbReference type="PIRSF" id="PIRSF005465">
    <property type="entry name" value="GIRK_kir"/>
    <property type="match status" value="1"/>
</dbReference>
<evidence type="ECO:0000256" key="12">
    <source>
        <dbReference type="PIRSR" id="PIRSR005465-1"/>
    </source>
</evidence>
<keyword evidence="4 13" id="KW-0812">Transmembrane</keyword>
<reference evidence="18" key="3">
    <citation type="journal article" date="2014" name="Nature">
        <title>Elephant shark genome provides unique insights into gnathostome evolution.</title>
        <authorList>
            <consortium name="International Elephant Shark Genome Sequencing Consortium"/>
            <person name="Venkatesh B."/>
            <person name="Lee A.P."/>
            <person name="Ravi V."/>
            <person name="Maurya A.K."/>
            <person name="Lian M.M."/>
            <person name="Swann J.B."/>
            <person name="Ohta Y."/>
            <person name="Flajnik M.F."/>
            <person name="Sutoh Y."/>
            <person name="Kasahara M."/>
            <person name="Hoon S."/>
            <person name="Gangu V."/>
            <person name="Roy S.W."/>
            <person name="Irimia M."/>
            <person name="Korzh V."/>
            <person name="Kondrychyn I."/>
            <person name="Lim Z.W."/>
            <person name="Tay B.H."/>
            <person name="Tohari S."/>
            <person name="Kong K.W."/>
            <person name="Ho S."/>
            <person name="Lorente-Galdos B."/>
            <person name="Quilez J."/>
            <person name="Marques-Bonet T."/>
            <person name="Raney B.J."/>
            <person name="Ingham P.W."/>
            <person name="Tay A."/>
            <person name="Hillier L.W."/>
            <person name="Minx P."/>
            <person name="Boehm T."/>
            <person name="Wilson R.K."/>
            <person name="Brenner S."/>
            <person name="Warren W.C."/>
        </authorList>
    </citation>
    <scope>NUCLEOTIDE SEQUENCE [LARGE SCALE GENOMIC DNA]</scope>
</reference>
<dbReference type="AlphaFoldDB" id="A0A4W3JGY2"/>
<evidence type="ECO:0000256" key="4">
    <source>
        <dbReference type="ARBA" id="ARBA00022692"/>
    </source>
</evidence>
<keyword evidence="6 13" id="KW-0630">Potassium</keyword>